<dbReference type="Gramene" id="RZC71830">
    <property type="protein sequence ID" value="RZC71830"/>
    <property type="gene ID" value="C5167_034977"/>
</dbReference>
<proteinExistence type="predicted"/>
<dbReference type="AlphaFoldDB" id="A0A4Y7KHK2"/>
<sequence length="189" mass="22370">MRRLSEERFLQKSRRMSCDFWEIIENGRRDDYKYSDANWEGMSDILNNPANYSEDDKINTLLNFHKDICANVLLDPSFGNDDVLRQDAFEDLKILEKFETVLVDPEIENKQRCLVAMYKHLRIKRRQLKMKAAMLESPHAQLLPEDIKQKLECADDYGAEIYDNDTERLQGVERDIRNTLADLQRLVPR</sequence>
<gene>
    <name evidence="1" type="ORF">C5167_034977</name>
</gene>
<name>A0A4Y7KHK2_PAPSO</name>
<evidence type="ECO:0000313" key="1">
    <source>
        <dbReference type="EMBL" id="RZC71830.1"/>
    </source>
</evidence>
<protein>
    <submittedName>
        <fullName evidence="1">Uncharacterized protein</fullName>
    </submittedName>
</protein>
<keyword evidence="2" id="KW-1185">Reference proteome</keyword>
<organism evidence="1 2">
    <name type="scientific">Papaver somniferum</name>
    <name type="common">Opium poppy</name>
    <dbReference type="NCBI Taxonomy" id="3469"/>
    <lineage>
        <taxon>Eukaryota</taxon>
        <taxon>Viridiplantae</taxon>
        <taxon>Streptophyta</taxon>
        <taxon>Embryophyta</taxon>
        <taxon>Tracheophyta</taxon>
        <taxon>Spermatophyta</taxon>
        <taxon>Magnoliopsida</taxon>
        <taxon>Ranunculales</taxon>
        <taxon>Papaveraceae</taxon>
        <taxon>Papaveroideae</taxon>
        <taxon>Papaver</taxon>
    </lineage>
</organism>
<accession>A0A4Y7KHK2</accession>
<dbReference type="Proteomes" id="UP000316621">
    <property type="component" value="Chromosome 7"/>
</dbReference>
<evidence type="ECO:0000313" key="2">
    <source>
        <dbReference type="Proteomes" id="UP000316621"/>
    </source>
</evidence>
<dbReference type="EMBL" id="CM010721">
    <property type="protein sequence ID" value="RZC71830.1"/>
    <property type="molecule type" value="Genomic_DNA"/>
</dbReference>
<dbReference type="OrthoDB" id="1896156at2759"/>
<reference evidence="1 2" key="1">
    <citation type="journal article" date="2018" name="Science">
        <title>The opium poppy genome and morphinan production.</title>
        <authorList>
            <person name="Guo L."/>
            <person name="Winzer T."/>
            <person name="Yang X."/>
            <person name="Li Y."/>
            <person name="Ning Z."/>
            <person name="He Z."/>
            <person name="Teodor R."/>
            <person name="Lu Y."/>
            <person name="Bowser T.A."/>
            <person name="Graham I.A."/>
            <person name="Ye K."/>
        </authorList>
    </citation>
    <scope>NUCLEOTIDE SEQUENCE [LARGE SCALE GENOMIC DNA]</scope>
    <source>
        <strain evidence="2">cv. HN1</strain>
        <tissue evidence="1">Leaves</tissue>
    </source>
</reference>